<dbReference type="Proteomes" id="UP000488506">
    <property type="component" value="Unassembled WGS sequence"/>
</dbReference>
<feature type="domain" description="BIG2" evidence="1">
    <location>
        <begin position="43"/>
        <end position="122"/>
    </location>
</feature>
<protein>
    <recommendedName>
        <fullName evidence="1">BIG2 domain-containing protein</fullName>
    </recommendedName>
</protein>
<feature type="domain" description="BIG2" evidence="1">
    <location>
        <begin position="127"/>
        <end position="207"/>
    </location>
</feature>
<gene>
    <name evidence="2" type="ORF">FD145_1528</name>
</gene>
<dbReference type="EMBL" id="WPAF01000040">
    <property type="protein sequence ID" value="KAF0132871.1"/>
    <property type="molecule type" value="Genomic_DNA"/>
</dbReference>
<sequence length="322" mass="33448">MKSKILILIIGIVVVLVGGFGCSKVNNPQDNTTGTNGGSGNAELSSIEVLPSGKELCVGGSIKFEAIGKNGNSSTVEVVPVWEVKTGSGTIDAAGIFTAGNKPENVIISASSGNVSGSVSLNVITGPIYTVALEPSTASLDVGQTVQFSIKTSDFYGNNLEKELTWQVVQSGQKGSISNGGLFKALALGTCQIEIKDGAKTIASANVSVKENSIGNLVLGMTGAQIESLYGAPPYGMNDWGDRFEMSYSSNKVAFILKSDNFSMDSPVVGIFVGTSEAGGTKGGIKVGNNRADVKDIGLVRSITIGTHSAIWDNWSWMYAIM</sequence>
<dbReference type="InterPro" id="IPR003343">
    <property type="entry name" value="Big_2"/>
</dbReference>
<comment type="caution">
    <text evidence="2">The sequence shown here is derived from an EMBL/GenBank/DDBJ whole genome shotgun (WGS) entry which is preliminary data.</text>
</comment>
<accession>A0A833KZQ9</accession>
<name>A0A833KZQ9_UNCSA</name>
<dbReference type="Pfam" id="PF02368">
    <property type="entry name" value="Big_2"/>
    <property type="match status" value="1"/>
</dbReference>
<dbReference type="Gene3D" id="2.60.40.1080">
    <property type="match status" value="2"/>
</dbReference>
<organism evidence="2 3">
    <name type="scientific">Candidatus Saganbacteria bacterium</name>
    <dbReference type="NCBI Taxonomy" id="2575572"/>
    <lineage>
        <taxon>Bacteria</taxon>
        <taxon>Bacillati</taxon>
        <taxon>Saganbacteria</taxon>
    </lineage>
</organism>
<evidence type="ECO:0000313" key="3">
    <source>
        <dbReference type="Proteomes" id="UP000488506"/>
    </source>
</evidence>
<dbReference type="SMART" id="SM00635">
    <property type="entry name" value="BID_2"/>
    <property type="match status" value="2"/>
</dbReference>
<dbReference type="PROSITE" id="PS51257">
    <property type="entry name" value="PROKAR_LIPOPROTEIN"/>
    <property type="match status" value="1"/>
</dbReference>
<evidence type="ECO:0000259" key="1">
    <source>
        <dbReference type="SMART" id="SM00635"/>
    </source>
</evidence>
<reference evidence="2 3" key="1">
    <citation type="submission" date="2019-12" db="EMBL/GenBank/DDBJ databases">
        <authorList>
            <person name="Wolfe R."/>
            <person name="Danczak R."/>
            <person name="Wilkins M."/>
        </authorList>
    </citation>
    <scope>NUCLEOTIDE SEQUENCE [LARGE SCALE GENOMIC DNA]</scope>
    <source>
        <strain evidence="2">X2_MaxBin.013</strain>
    </source>
</reference>
<dbReference type="AlphaFoldDB" id="A0A833KZQ9"/>
<evidence type="ECO:0000313" key="2">
    <source>
        <dbReference type="EMBL" id="KAF0132871.1"/>
    </source>
</evidence>
<proteinExistence type="predicted"/>